<gene>
    <name evidence="7" type="ORF">BMF94_4362</name>
</gene>
<feature type="transmembrane region" description="Helical" evidence="6">
    <location>
        <begin position="282"/>
        <end position="304"/>
    </location>
</feature>
<dbReference type="PANTHER" id="PTHR11785:SF512">
    <property type="entry name" value="SOBREMESA, ISOFORM B"/>
    <property type="match status" value="1"/>
</dbReference>
<dbReference type="InterPro" id="IPR050598">
    <property type="entry name" value="AminoAcid_Transporter"/>
</dbReference>
<evidence type="ECO:0000256" key="6">
    <source>
        <dbReference type="SAM" id="Phobius"/>
    </source>
</evidence>
<feature type="transmembrane region" description="Helical" evidence="6">
    <location>
        <begin position="192"/>
        <end position="213"/>
    </location>
</feature>
<feature type="transmembrane region" description="Helical" evidence="6">
    <location>
        <begin position="155"/>
        <end position="172"/>
    </location>
</feature>
<feature type="transmembrane region" description="Helical" evidence="6">
    <location>
        <begin position="479"/>
        <end position="500"/>
    </location>
</feature>
<feature type="transmembrane region" description="Helical" evidence="6">
    <location>
        <begin position="324"/>
        <end position="344"/>
    </location>
</feature>
<dbReference type="Gene3D" id="1.20.1740.10">
    <property type="entry name" value="Amino acid/polyamine transporter I"/>
    <property type="match status" value="1"/>
</dbReference>
<keyword evidence="8" id="KW-1185">Reference proteome</keyword>
<proteinExistence type="predicted"/>
<evidence type="ECO:0000256" key="1">
    <source>
        <dbReference type="ARBA" id="ARBA00004141"/>
    </source>
</evidence>
<evidence type="ECO:0000256" key="3">
    <source>
        <dbReference type="ARBA" id="ARBA00022989"/>
    </source>
</evidence>
<dbReference type="Proteomes" id="UP000237144">
    <property type="component" value="Unassembled WGS sequence"/>
</dbReference>
<feature type="transmembrane region" description="Helical" evidence="6">
    <location>
        <begin position="220"/>
        <end position="238"/>
    </location>
</feature>
<feature type="transmembrane region" description="Helical" evidence="6">
    <location>
        <begin position="124"/>
        <end position="143"/>
    </location>
</feature>
<feature type="compositionally biased region" description="Acidic residues" evidence="5">
    <location>
        <begin position="42"/>
        <end position="52"/>
    </location>
</feature>
<dbReference type="OrthoDB" id="5982228at2759"/>
<dbReference type="GO" id="GO:0016020">
    <property type="term" value="C:membrane"/>
    <property type="evidence" value="ECO:0007669"/>
    <property type="project" value="UniProtKB-SubCell"/>
</dbReference>
<comment type="caution">
    <text evidence="7">The sequence shown here is derived from an EMBL/GenBank/DDBJ whole genome shotgun (WGS) entry which is preliminary data.</text>
</comment>
<feature type="transmembrane region" description="Helical" evidence="6">
    <location>
        <begin position="512"/>
        <end position="530"/>
    </location>
</feature>
<protein>
    <recommendedName>
        <fullName evidence="9">Amino acid permease/ SLC12A domain-containing protein</fullName>
    </recommendedName>
</protein>
<reference evidence="7 8" key="1">
    <citation type="journal article" date="2018" name="Front. Microbiol.">
        <title>Prospects for Fungal Bioremediation of Acidic Radioactive Waste Sites: Characterization and Genome Sequence of Rhodotorula taiwanensis MD1149.</title>
        <authorList>
            <person name="Tkavc R."/>
            <person name="Matrosova V.Y."/>
            <person name="Grichenko O.E."/>
            <person name="Gostincar C."/>
            <person name="Volpe R.P."/>
            <person name="Klimenkova P."/>
            <person name="Gaidamakova E.K."/>
            <person name="Zhou C.E."/>
            <person name="Stewart B.J."/>
            <person name="Lyman M.G."/>
            <person name="Malfatti S.A."/>
            <person name="Rubinfeld B."/>
            <person name="Courtot M."/>
            <person name="Singh J."/>
            <person name="Dalgard C.L."/>
            <person name="Hamilton T."/>
            <person name="Frey K.G."/>
            <person name="Gunde-Cimerman N."/>
            <person name="Dugan L."/>
            <person name="Daly M.J."/>
        </authorList>
    </citation>
    <scope>NUCLEOTIDE SEQUENCE [LARGE SCALE GENOMIC DNA]</scope>
    <source>
        <strain evidence="7 8">MD1149</strain>
    </source>
</reference>
<evidence type="ECO:0000256" key="4">
    <source>
        <dbReference type="ARBA" id="ARBA00023136"/>
    </source>
</evidence>
<dbReference type="Pfam" id="PF13520">
    <property type="entry name" value="AA_permease_2"/>
    <property type="match status" value="1"/>
</dbReference>
<keyword evidence="2 6" id="KW-0812">Transmembrane</keyword>
<feature type="region of interest" description="Disordered" evidence="5">
    <location>
        <begin position="1"/>
        <end position="52"/>
    </location>
</feature>
<keyword evidence="3 6" id="KW-1133">Transmembrane helix</keyword>
<dbReference type="InterPro" id="IPR002293">
    <property type="entry name" value="AA/rel_permease1"/>
</dbReference>
<feature type="compositionally biased region" description="Low complexity" evidence="5">
    <location>
        <begin position="10"/>
        <end position="22"/>
    </location>
</feature>
<feature type="transmembrane region" description="Helical" evidence="6">
    <location>
        <begin position="398"/>
        <end position="419"/>
    </location>
</feature>
<dbReference type="AlphaFoldDB" id="A0A2S5B6Z4"/>
<evidence type="ECO:0008006" key="9">
    <source>
        <dbReference type="Google" id="ProtNLM"/>
    </source>
</evidence>
<feature type="transmembrane region" description="Helical" evidence="6">
    <location>
        <begin position="536"/>
        <end position="554"/>
    </location>
</feature>
<feature type="transmembrane region" description="Helical" evidence="6">
    <location>
        <begin position="356"/>
        <end position="378"/>
    </location>
</feature>
<comment type="subcellular location">
    <subcellularLocation>
        <location evidence="1">Membrane</location>
        <topology evidence="1">Multi-pass membrane protein</topology>
    </subcellularLocation>
</comment>
<dbReference type="STRING" id="741276.A0A2S5B6Z4"/>
<feature type="transmembrane region" description="Helical" evidence="6">
    <location>
        <begin position="454"/>
        <end position="473"/>
    </location>
</feature>
<sequence>MAEASLPLHRASTSSSRASTSSLAADGLPPATPSQPIRTEYDEAVDDDEEDDVHDADAAAGLLDGDATEKLVAKGRGRSRTASFSFDFSGRLLQLAASDDVAGAGSGTTGRGSRDRSGNVKESMSLIGGMALIVGIVIGSGIFSSPGVVAKETGSVGTALLVWAGAGLLSWAGGSSFAELGVMLPNNGGHQVYLAAAFGDLAAYCYSFSAVTALKPGSQAIIGIISAEYICRIVYHTAFEDDPRAAARGIPTYAVKLVAISGLFLISAVHAWSTKAGKRTQVVVTVFKVLALVLVFIGGLTHIILSKPASDFSFAESSDKPAGYALALFSALWTFDGWDSANYIARDIAPGSLPLIINSSLGVIVVLFLLANVSYFLVLPFETATGTTTIGLDFGRALAGPVGGLLFAIIVSISALGALNGTLYTSSRLIVAASEQGFLPRLFAHFNERQKTPINGILLSSALSTIFICLGDFSNLTLFYGVCAWVWNLAVVIGLLVLRVQQPNLKRPYKTYIATPIAFASTALFLIVLSCFSKPWQSLAAFVFCVAGTVPYYLHVRHIDTRKTDAVEMT</sequence>
<dbReference type="PANTHER" id="PTHR11785">
    <property type="entry name" value="AMINO ACID TRANSPORTER"/>
    <property type="match status" value="1"/>
</dbReference>
<accession>A0A2S5B6Z4</accession>
<dbReference type="EMBL" id="PJQD01000048">
    <property type="protein sequence ID" value="POY72536.1"/>
    <property type="molecule type" value="Genomic_DNA"/>
</dbReference>
<evidence type="ECO:0000313" key="7">
    <source>
        <dbReference type="EMBL" id="POY72536.1"/>
    </source>
</evidence>
<organism evidence="7 8">
    <name type="scientific">Rhodotorula taiwanensis</name>
    <dbReference type="NCBI Taxonomy" id="741276"/>
    <lineage>
        <taxon>Eukaryota</taxon>
        <taxon>Fungi</taxon>
        <taxon>Dikarya</taxon>
        <taxon>Basidiomycota</taxon>
        <taxon>Pucciniomycotina</taxon>
        <taxon>Microbotryomycetes</taxon>
        <taxon>Sporidiobolales</taxon>
        <taxon>Sporidiobolaceae</taxon>
        <taxon>Rhodotorula</taxon>
    </lineage>
</organism>
<feature type="transmembrane region" description="Helical" evidence="6">
    <location>
        <begin position="250"/>
        <end position="270"/>
    </location>
</feature>
<evidence type="ECO:0000256" key="5">
    <source>
        <dbReference type="SAM" id="MobiDB-lite"/>
    </source>
</evidence>
<evidence type="ECO:0000256" key="2">
    <source>
        <dbReference type="ARBA" id="ARBA00022692"/>
    </source>
</evidence>
<name>A0A2S5B6Z4_9BASI</name>
<dbReference type="GO" id="GO:0015179">
    <property type="term" value="F:L-amino acid transmembrane transporter activity"/>
    <property type="evidence" value="ECO:0007669"/>
    <property type="project" value="TreeGrafter"/>
</dbReference>
<keyword evidence="4 6" id="KW-0472">Membrane</keyword>
<evidence type="ECO:0000313" key="8">
    <source>
        <dbReference type="Proteomes" id="UP000237144"/>
    </source>
</evidence>